<accession>A0A2G9CC59</accession>
<name>A0A2G9CC59_9BURK</name>
<organism evidence="2 3">
    <name type="scientific">Roseateles chitinivorans</name>
    <dbReference type="NCBI Taxonomy" id="2917965"/>
    <lineage>
        <taxon>Bacteria</taxon>
        <taxon>Pseudomonadati</taxon>
        <taxon>Pseudomonadota</taxon>
        <taxon>Betaproteobacteria</taxon>
        <taxon>Burkholderiales</taxon>
        <taxon>Sphaerotilaceae</taxon>
        <taxon>Roseateles</taxon>
    </lineage>
</organism>
<keyword evidence="3" id="KW-1185">Reference proteome</keyword>
<proteinExistence type="predicted"/>
<protein>
    <submittedName>
        <fullName evidence="2">Uncharacterized protein</fullName>
    </submittedName>
</protein>
<dbReference type="EMBL" id="PEOG01000013">
    <property type="protein sequence ID" value="PIM54030.1"/>
    <property type="molecule type" value="Genomic_DNA"/>
</dbReference>
<comment type="caution">
    <text evidence="2">The sequence shown here is derived from an EMBL/GenBank/DDBJ whole genome shotgun (WGS) entry which is preliminary data.</text>
</comment>
<dbReference type="OrthoDB" id="8877150at2"/>
<dbReference type="AlphaFoldDB" id="A0A2G9CC59"/>
<dbReference type="Proteomes" id="UP000231501">
    <property type="component" value="Unassembled WGS sequence"/>
</dbReference>
<evidence type="ECO:0000256" key="1">
    <source>
        <dbReference type="SAM" id="MobiDB-lite"/>
    </source>
</evidence>
<gene>
    <name evidence="2" type="ORF">CS062_06025</name>
</gene>
<dbReference type="RefSeq" id="WP_099860547.1">
    <property type="nucleotide sequence ID" value="NZ_PEOG01000013.1"/>
</dbReference>
<reference evidence="2 3" key="1">
    <citation type="submission" date="2017-11" db="EMBL/GenBank/DDBJ databases">
        <title>Draft genome sequence of Mitsuaria sp. HWN-4.</title>
        <authorList>
            <person name="Gundlapally S.R."/>
        </authorList>
    </citation>
    <scope>NUCLEOTIDE SEQUENCE [LARGE SCALE GENOMIC DNA]</scope>
    <source>
        <strain evidence="2 3">HWN-4</strain>
    </source>
</reference>
<feature type="region of interest" description="Disordered" evidence="1">
    <location>
        <begin position="58"/>
        <end position="86"/>
    </location>
</feature>
<evidence type="ECO:0000313" key="3">
    <source>
        <dbReference type="Proteomes" id="UP000231501"/>
    </source>
</evidence>
<evidence type="ECO:0000313" key="2">
    <source>
        <dbReference type="EMBL" id="PIM54030.1"/>
    </source>
</evidence>
<sequence>MRSCARPGWSAARLPTQARLSAQEAAGGGLRLRLSFDRGGLCGEDTALRALGERLERLERAPGAPPPRLQCRSNADDTEFTLELPA</sequence>